<dbReference type="RefSeq" id="WP_343798825.1">
    <property type="nucleotide sequence ID" value="NZ_BAAAES010000022.1"/>
</dbReference>
<gene>
    <name evidence="1" type="ORF">GCM10009102_33120</name>
</gene>
<dbReference type="InterPro" id="IPR052965">
    <property type="entry name" value="Pigment-catalase-like"/>
</dbReference>
<dbReference type="PANTHER" id="PTHR31694:SF26">
    <property type="entry name" value="OS05G0151100 PROTEIN"/>
    <property type="match status" value="1"/>
</dbReference>
<dbReference type="Pfam" id="PF13668">
    <property type="entry name" value="Ferritin_2"/>
    <property type="match status" value="1"/>
</dbReference>
<keyword evidence="2" id="KW-1185">Reference proteome</keyword>
<protein>
    <submittedName>
        <fullName evidence="1">Ferritin-like domain-containing protein</fullName>
    </submittedName>
</protein>
<evidence type="ECO:0000313" key="2">
    <source>
        <dbReference type="Proteomes" id="UP001500238"/>
    </source>
</evidence>
<dbReference type="PANTHER" id="PTHR31694">
    <property type="entry name" value="DESICCATION-LIKE PROTEIN"/>
    <property type="match status" value="1"/>
</dbReference>
<name>A0ABP3T521_9SPHN</name>
<evidence type="ECO:0000313" key="1">
    <source>
        <dbReference type="EMBL" id="GAA0677999.1"/>
    </source>
</evidence>
<accession>A0ABP3T521</accession>
<sequence length="310" mass="32371">MEVSDKNGSGNAGRTRRQLAGVAIGALLAGVASREAQAQVAATDTAALNLALNMSYLCGQYYCFAMFGRSLGTDEINGFGFGGAQPGRTTGGGQVNWGDRTVQLAMDEVGFDTFSNIRGLRNILRGDLVAQPDLDVSPAPFTIFMRNAGAIGAGDTFNPYASTDNFLLGALLINDVMVTMYRGMIPTVVNPLVLASISGLLTTKAAHAAAIRQMIYRRSPANQALIFQADRISDQRDRLDGGSDLDQGLSPEVVAGQVVTNITACDANGEAFSRTPQQVLNIVYGTSSAVSRGGFFPAGVAGSITTSAAN</sequence>
<dbReference type="EMBL" id="BAAAES010000022">
    <property type="protein sequence ID" value="GAA0677999.1"/>
    <property type="molecule type" value="Genomic_DNA"/>
</dbReference>
<dbReference type="Proteomes" id="UP001500238">
    <property type="component" value="Unassembled WGS sequence"/>
</dbReference>
<reference evidence="2" key="1">
    <citation type="journal article" date="2019" name="Int. J. Syst. Evol. Microbiol.">
        <title>The Global Catalogue of Microorganisms (GCM) 10K type strain sequencing project: providing services to taxonomists for standard genome sequencing and annotation.</title>
        <authorList>
            <consortium name="The Broad Institute Genomics Platform"/>
            <consortium name="The Broad Institute Genome Sequencing Center for Infectious Disease"/>
            <person name="Wu L."/>
            <person name="Ma J."/>
        </authorList>
    </citation>
    <scope>NUCLEOTIDE SEQUENCE [LARGE SCALE GENOMIC DNA]</scope>
    <source>
        <strain evidence="2">JCM 14603</strain>
    </source>
</reference>
<comment type="caution">
    <text evidence="1">The sequence shown here is derived from an EMBL/GenBank/DDBJ whole genome shotgun (WGS) entry which is preliminary data.</text>
</comment>
<organism evidence="1 2">
    <name type="scientific">Sphingomonas insulae</name>
    <dbReference type="NCBI Taxonomy" id="424800"/>
    <lineage>
        <taxon>Bacteria</taxon>
        <taxon>Pseudomonadati</taxon>
        <taxon>Pseudomonadota</taxon>
        <taxon>Alphaproteobacteria</taxon>
        <taxon>Sphingomonadales</taxon>
        <taxon>Sphingomonadaceae</taxon>
        <taxon>Sphingomonas</taxon>
    </lineage>
</organism>
<proteinExistence type="predicted"/>